<evidence type="ECO:0000313" key="3">
    <source>
        <dbReference type="Proteomes" id="UP000708208"/>
    </source>
</evidence>
<feature type="non-terminal residue" evidence="2">
    <location>
        <position position="1"/>
    </location>
</feature>
<feature type="compositionally biased region" description="Basic and acidic residues" evidence="1">
    <location>
        <begin position="172"/>
        <end position="188"/>
    </location>
</feature>
<gene>
    <name evidence="2" type="ORF">AFUS01_LOCUS21562</name>
</gene>
<organism evidence="2 3">
    <name type="scientific">Allacma fusca</name>
    <dbReference type="NCBI Taxonomy" id="39272"/>
    <lineage>
        <taxon>Eukaryota</taxon>
        <taxon>Metazoa</taxon>
        <taxon>Ecdysozoa</taxon>
        <taxon>Arthropoda</taxon>
        <taxon>Hexapoda</taxon>
        <taxon>Collembola</taxon>
        <taxon>Symphypleona</taxon>
        <taxon>Sminthuridae</taxon>
        <taxon>Allacma</taxon>
    </lineage>
</organism>
<protein>
    <submittedName>
        <fullName evidence="2">Uncharacterized protein</fullName>
    </submittedName>
</protein>
<evidence type="ECO:0000256" key="1">
    <source>
        <dbReference type="SAM" id="MobiDB-lite"/>
    </source>
</evidence>
<accession>A0A8J2K7H1</accession>
<dbReference type="Proteomes" id="UP000708208">
    <property type="component" value="Unassembled WGS sequence"/>
</dbReference>
<reference evidence="2" key="1">
    <citation type="submission" date="2021-06" db="EMBL/GenBank/DDBJ databases">
        <authorList>
            <person name="Hodson N. C."/>
            <person name="Mongue J. A."/>
            <person name="Jaron S. K."/>
        </authorList>
    </citation>
    <scope>NUCLEOTIDE SEQUENCE</scope>
</reference>
<keyword evidence="3" id="KW-1185">Reference proteome</keyword>
<feature type="region of interest" description="Disordered" evidence="1">
    <location>
        <begin position="1"/>
        <end position="48"/>
    </location>
</feature>
<dbReference type="EMBL" id="CAJVCH010242801">
    <property type="protein sequence ID" value="CAG7733094.1"/>
    <property type="molecule type" value="Genomic_DNA"/>
</dbReference>
<feature type="region of interest" description="Disordered" evidence="1">
    <location>
        <begin position="172"/>
        <end position="192"/>
    </location>
</feature>
<name>A0A8J2K7H1_9HEXA</name>
<feature type="compositionally biased region" description="Basic and acidic residues" evidence="1">
    <location>
        <begin position="25"/>
        <end position="36"/>
    </location>
</feature>
<sequence>MSIGVAMPEGRGCPRRSSLPPPRTNVRDEGSGHLETDNEDPCSNPPVYGHLVAESREIQKQQKKQQFHPQQTSFEIQQQYLERKVLQQRLLQQNSQQSLLRKQQKTPQQLNLQHYCAQEKSFKQQILGRENLRQKNVQQNKLKQCSLQEQSLKQEDLQQQTLQQTEYQQTYHREQLKQEEKHQQDQKSLDGGAPVACGSNLAHYNSIHELYSFVSNVLSSWEESQEGQHPVRPASTADTISQLRQYANPHNFQGGTACYQTKESGSSVGKRKMVTCLGPGSGPPTSRAPAVPAGVSTPFYDTLNTPRRRAPQGPLPQVPGVISQPSTYVQQGYIPHQQQLQQVQQPRPLTCHSNVVPIQRQIGQMGSNVHMCQTSHMAQSGQSGQSGQMGQSCQISQTGAMSLSCQMTQTSTMAQSCQVNQTSHMAQSGQITQSEQLNYQPLYGTLCSTGQRSYQQPRYSTPVMGLQVSSTSAFRPTSAAATATYIPQDHQKKFYAMYGMASGRMNLPSRPTMSQSHTQLVREEPPYETKQDSSGYTLNYASFYGNLGVNEDPISRPVSNMSNKSSEHFYTYPYPRKQQELLQSNKADWCTLVNWARKVVESRENDSNTLSDCSHGAHDIKGLLRHEHNHQWPHVEPQECNVLFLAK</sequence>
<dbReference type="AlphaFoldDB" id="A0A8J2K7H1"/>
<comment type="caution">
    <text evidence="2">The sequence shown here is derived from an EMBL/GenBank/DDBJ whole genome shotgun (WGS) entry which is preliminary data.</text>
</comment>
<evidence type="ECO:0000313" key="2">
    <source>
        <dbReference type="EMBL" id="CAG7733094.1"/>
    </source>
</evidence>
<proteinExistence type="predicted"/>